<comment type="caution">
    <text evidence="2">The sequence shown here is derived from an EMBL/GenBank/DDBJ whole genome shotgun (WGS) entry which is preliminary data.</text>
</comment>
<protein>
    <recommendedName>
        <fullName evidence="3">GIY-YIG domain-containing protein</fullName>
    </recommendedName>
</protein>
<evidence type="ECO:0008006" key="3">
    <source>
        <dbReference type="Google" id="ProtNLM"/>
    </source>
</evidence>
<dbReference type="InterPro" id="IPR035901">
    <property type="entry name" value="GIY-YIG_endonuc_sf"/>
</dbReference>
<evidence type="ECO:0000313" key="2">
    <source>
        <dbReference type="EMBL" id="PJE80868.1"/>
    </source>
</evidence>
<gene>
    <name evidence="2" type="ORF">CI610_00116</name>
</gene>
<dbReference type="EMBL" id="NSIT01000003">
    <property type="protein sequence ID" value="PJE80868.1"/>
    <property type="molecule type" value="Genomic_DNA"/>
</dbReference>
<evidence type="ECO:0000256" key="1">
    <source>
        <dbReference type="SAM" id="MobiDB-lite"/>
    </source>
</evidence>
<reference evidence="2" key="1">
    <citation type="journal article" date="2017" name="Appl. Environ. Microbiol.">
        <title>Molecular characterization of an Endozoicomonas-like organism causing infection in king scallop Pecten maximus L.</title>
        <authorList>
            <person name="Cano I."/>
            <person name="van Aerle R."/>
            <person name="Ross S."/>
            <person name="Verner-Jeffreys D.W."/>
            <person name="Paley R.K."/>
            <person name="Rimmer G."/>
            <person name="Ryder D."/>
            <person name="Hooper P."/>
            <person name="Stone D."/>
            <person name="Feist S.W."/>
        </authorList>
    </citation>
    <scope>NUCLEOTIDE SEQUENCE</scope>
</reference>
<accession>A0A2H9TCN3</accession>
<organism evidence="2">
    <name type="scientific">invertebrate metagenome</name>
    <dbReference type="NCBI Taxonomy" id="1711999"/>
    <lineage>
        <taxon>unclassified sequences</taxon>
        <taxon>metagenomes</taxon>
        <taxon>organismal metagenomes</taxon>
    </lineage>
</organism>
<proteinExistence type="predicted"/>
<dbReference type="AlphaFoldDB" id="A0A2H9TCN3"/>
<dbReference type="Gene3D" id="3.40.1440.10">
    <property type="entry name" value="GIY-YIG endonuclease"/>
    <property type="match status" value="1"/>
</dbReference>
<feature type="region of interest" description="Disordered" evidence="1">
    <location>
        <begin position="172"/>
        <end position="191"/>
    </location>
</feature>
<dbReference type="CDD" id="cd10443">
    <property type="entry name" value="GIY-YIG_HE_Tlr8p_PBC-V_like"/>
    <property type="match status" value="1"/>
</dbReference>
<feature type="compositionally biased region" description="Polar residues" evidence="1">
    <location>
        <begin position="178"/>
        <end position="191"/>
    </location>
</feature>
<name>A0A2H9TCN3_9ZZZZ</name>
<sequence length="329" mass="36764">MIIFTITNKVTGQVYVGNTRNDLQSQWEKMVAAALHNLDYPLYRAIRLHGEENFQVEEWDSVDNRHDLLELEQEAIEFFHAESLKGYKTSTVKILPKKKIRHRKTAVEKEITSLLGDVANSPVDTDLPEISIPKPDAQDQFNPKKPEGKVIKANGAVTRVSPQRIADIVTPSVRDAETASTEKTGKDNSVSRIDADISGSRAHAVVQIDTPELDNQLSAQLEAIQSAADAVIAGTISDDILKSLYASGEKVCSDRSNILTLHEKIEPEVTEPEMDPQEKRIHEAIRKDRERRNNQHGINAAQQKKLTDLLDDVNTRARELMCGCMEKVA</sequence>